<dbReference type="InterPro" id="IPR006171">
    <property type="entry name" value="TOPRIM_dom"/>
</dbReference>
<dbReference type="GO" id="GO:0008270">
    <property type="term" value="F:zinc ion binding"/>
    <property type="evidence" value="ECO:0007669"/>
    <property type="project" value="InterPro"/>
</dbReference>
<dbReference type="InterPro" id="IPR034154">
    <property type="entry name" value="TOPRIM_DnaG/twinkle"/>
</dbReference>
<protein>
    <recommendedName>
        <fullName evidence="2">DNA primase/helicase Gp4 N-terminal Bacteriophage T7-like domain-containing protein</fullName>
    </recommendedName>
</protein>
<dbReference type="AlphaFoldDB" id="D3RNF6"/>
<dbReference type="SUPFAM" id="SSF57783">
    <property type="entry name" value="Zinc beta-ribbon"/>
    <property type="match status" value="1"/>
</dbReference>
<dbReference type="InterPro" id="IPR013237">
    <property type="entry name" value="Phage_T7_Gp4_N"/>
</dbReference>
<dbReference type="CDD" id="cd01029">
    <property type="entry name" value="TOPRIM_primases"/>
    <property type="match status" value="1"/>
</dbReference>
<feature type="domain" description="DNA primase/helicase Gp4 N-terminal Bacteriophage T7-like" evidence="2">
    <location>
        <begin position="256"/>
        <end position="295"/>
    </location>
</feature>
<gene>
    <name evidence="3" type="ordered locus">Alvin_2405</name>
</gene>
<dbReference type="HOGENOM" id="CLU_005630_3_1_6"/>
<dbReference type="OrthoDB" id="784829at2"/>
<dbReference type="eggNOG" id="COG4643">
    <property type="taxonomic scope" value="Bacteria"/>
</dbReference>
<feature type="compositionally biased region" description="Basic and acidic residues" evidence="1">
    <location>
        <begin position="337"/>
        <end position="349"/>
    </location>
</feature>
<dbReference type="Pfam" id="PF13362">
    <property type="entry name" value="Toprim_3"/>
    <property type="match status" value="1"/>
</dbReference>
<sequence>MNAPTPQGATAPVVDPDRLPAEVRASIQAQAPAFELEPPEPIAPPTPEAIRALVETIKARDALSEAAIADAIGMKKQNFSHAKTGYRGKTLSAEQWRALQDLAEGESYPQSERETVTDPRRCRETADMFEASVDNSVADPAPFDLAEAIAQGAEITARAAELEADSDLQTDLERLAEYEHQQEPVELACFSPDEGKRACTTCGASFHPPKAAPTAVLCRDCYEQRKRDLDGLAERARGHWPEILVHFGIERDHLRDHHGPCPGCGGTDRFRFDNDKDRGTWVCGGGGDTQAGDGFALLSHVYGWSAGEAFLKVASYFGIDELSGLPPPDPALMAKREQEAAAERQREQEQQQQTARHASQIWEAAEIITAEAPNPYLSRKGVQATDTLRQIAVEAVTRITGRHPTAEKDGTRQQLQGVVLVVPYRRDGELTTVELIDGASLKYSLPGRGTKQRAFWLARPVAEDDHTILVAEGVATALSILEATGYPVAASGSVGNFDKTAAQLKTAHPEKAVILAADLRKRTAPTDPVEPIEAAVKAAWKFRPPLPLIFPLIEPSAPADLTDFNDLHQTAGIEVARTVITGAIADFVSPLTEFDVTGVTDVTPSNDAASSGYATEKADVTDVTRLPKPAVKRPGFAVHEDWTGYGKPGVWWHSTKEKGDELTDIDQWICTPLYAEAITHGDRDADFGLLLRFKNALGREREWAMPMHLLRGSGEELRGELLALGVRIDPTSHRLLNQYLMSRYPKVRVMAATCTGWHGEGKVFVLPHRIIGEGNVRYQSETADHDEFVQAGTFDGWRAEIAARCAGNPMLILAVAAALAGPLLARVHRTGCGLHFWGDSSIGKSTLLALAASCWGGSGFIRTWRATSNGIEGTAAMLNDTALILDEISEADPREVGAIVYSVGNGTGKSRAARTGGARAVKRWRVVLLSSGERTLIATMEEGGKRAKAGQEARLLDIPCTRQHGVFDALHGFDGGRALTDTLKTAVNRHHGHAGPAFVERLIADDRDLGETLARVAALPEFAAETGIEGRAANAFALIAMAGELAIEWGLVPWSEGEALDAAALAFRLWRDHRGKGQTETRQILRAVADFIARHGDARFSPLHPLRDDGLEISVRDRAGWWREREDERIYLFTPAGLKEAAGGFDQRRILEALDSSGWIAERDPGERSKVTNAQGRSQRLYAIAPREDDLL</sequence>
<dbReference type="Pfam" id="PF06048">
    <property type="entry name" value="DUF927"/>
    <property type="match status" value="1"/>
</dbReference>
<dbReference type="RefSeq" id="WP_012971591.1">
    <property type="nucleotide sequence ID" value="NC_013851.1"/>
</dbReference>
<dbReference type="SMART" id="SM00778">
    <property type="entry name" value="Prim_Zn_Ribbon"/>
    <property type="match status" value="1"/>
</dbReference>
<keyword evidence="4" id="KW-1185">Reference proteome</keyword>
<dbReference type="KEGG" id="alv:Alvin_2405"/>
<name>D3RNF6_ALLVD</name>
<dbReference type="STRING" id="572477.Alvin_2405"/>
<evidence type="ECO:0000256" key="1">
    <source>
        <dbReference type="SAM" id="MobiDB-lite"/>
    </source>
</evidence>
<dbReference type="EMBL" id="CP001896">
    <property type="protein sequence ID" value="ADC63321.1"/>
    <property type="molecule type" value="Genomic_DNA"/>
</dbReference>
<evidence type="ECO:0000313" key="3">
    <source>
        <dbReference type="EMBL" id="ADC63321.1"/>
    </source>
</evidence>
<proteinExistence type="predicted"/>
<dbReference type="GO" id="GO:0004386">
    <property type="term" value="F:helicase activity"/>
    <property type="evidence" value="ECO:0007669"/>
    <property type="project" value="InterPro"/>
</dbReference>
<dbReference type="Proteomes" id="UP000001441">
    <property type="component" value="Chromosome"/>
</dbReference>
<accession>D3RNF6</accession>
<feature type="region of interest" description="Disordered" evidence="1">
    <location>
        <begin position="337"/>
        <end position="358"/>
    </location>
</feature>
<reference evidence="3 4" key="1">
    <citation type="journal article" date="2011" name="Stand. Genomic Sci.">
        <title>Complete genome sequence of Allochromatium vinosum DSM 180(T).</title>
        <authorList>
            <person name="Weissgerber T."/>
            <person name="Zigann R."/>
            <person name="Bruce D."/>
            <person name="Chang Y.J."/>
            <person name="Detter J.C."/>
            <person name="Han C."/>
            <person name="Hauser L."/>
            <person name="Jeffries C.D."/>
            <person name="Land M."/>
            <person name="Munk A.C."/>
            <person name="Tapia R."/>
            <person name="Dahl C."/>
        </authorList>
    </citation>
    <scope>NUCLEOTIDE SEQUENCE [LARGE SCALE GENOMIC DNA]</scope>
    <source>
        <strain evidence="4">ATCC 17899 / DSM 180 / NBRC 103801 / NCIMB 10441 / D</strain>
    </source>
</reference>
<dbReference type="eggNOG" id="COG5519">
    <property type="taxonomic scope" value="Bacteria"/>
</dbReference>
<evidence type="ECO:0000259" key="2">
    <source>
        <dbReference type="SMART" id="SM00778"/>
    </source>
</evidence>
<dbReference type="Pfam" id="PF08273">
    <property type="entry name" value="Zn_Ribbon_Prim"/>
    <property type="match status" value="1"/>
</dbReference>
<evidence type="ECO:0000313" key="4">
    <source>
        <dbReference type="Proteomes" id="UP000001441"/>
    </source>
</evidence>
<organism evidence="3 4">
    <name type="scientific">Allochromatium vinosum (strain ATCC 17899 / DSM 180 / NBRC 103801 / NCIMB 10441 / D)</name>
    <name type="common">Chromatium vinosum</name>
    <dbReference type="NCBI Taxonomy" id="572477"/>
    <lineage>
        <taxon>Bacteria</taxon>
        <taxon>Pseudomonadati</taxon>
        <taxon>Pseudomonadota</taxon>
        <taxon>Gammaproteobacteria</taxon>
        <taxon>Chromatiales</taxon>
        <taxon>Chromatiaceae</taxon>
        <taxon>Allochromatium</taxon>
    </lineage>
</organism>
<dbReference type="InterPro" id="IPR009270">
    <property type="entry name" value="DUF927"/>
</dbReference>